<proteinExistence type="predicted"/>
<evidence type="ECO:0000313" key="1">
    <source>
        <dbReference type="EMBL" id="QJA51027.1"/>
    </source>
</evidence>
<accession>A0A6H1ZUN3</accession>
<dbReference type="EMBL" id="MT145050">
    <property type="protein sequence ID" value="QJI03010.1"/>
    <property type="molecule type" value="Genomic_DNA"/>
</dbReference>
<name>A0A6H1ZUN3_9ZZZZ</name>
<reference evidence="1" key="1">
    <citation type="submission" date="2020-03" db="EMBL/GenBank/DDBJ databases">
        <title>The deep terrestrial virosphere.</title>
        <authorList>
            <person name="Holmfeldt K."/>
            <person name="Nilsson E."/>
            <person name="Simone D."/>
            <person name="Lopez-Fernandez M."/>
            <person name="Wu X."/>
            <person name="de Brujin I."/>
            <person name="Lundin D."/>
            <person name="Andersson A."/>
            <person name="Bertilsson S."/>
            <person name="Dopson M."/>
        </authorList>
    </citation>
    <scope>NUCLEOTIDE SEQUENCE</scope>
    <source>
        <strain evidence="1">TM448A01952</strain>
        <strain evidence="2">TM448B03967</strain>
    </source>
</reference>
<dbReference type="AlphaFoldDB" id="A0A6H1ZUN3"/>
<evidence type="ECO:0000313" key="2">
    <source>
        <dbReference type="EMBL" id="QJI03010.1"/>
    </source>
</evidence>
<protein>
    <submittedName>
        <fullName evidence="1">Uncharacterized protein</fullName>
    </submittedName>
</protein>
<sequence>MNMQELNNFYAKTHNMVFDLIVNIDKGDVIEDEVDKTLLEESDEQFSNEAPVAGVEE</sequence>
<gene>
    <name evidence="1" type="ORF">TM448A01952_0011</name>
    <name evidence="2" type="ORF">TM448B03967_0006</name>
</gene>
<dbReference type="EMBL" id="MT144232">
    <property type="protein sequence ID" value="QJA51027.1"/>
    <property type="molecule type" value="Genomic_DNA"/>
</dbReference>
<organism evidence="1">
    <name type="scientific">viral metagenome</name>
    <dbReference type="NCBI Taxonomy" id="1070528"/>
    <lineage>
        <taxon>unclassified sequences</taxon>
        <taxon>metagenomes</taxon>
        <taxon>organismal metagenomes</taxon>
    </lineage>
</organism>